<dbReference type="EMBL" id="BLAY01000001">
    <property type="protein sequence ID" value="GET35408.1"/>
    <property type="molecule type" value="Genomic_DNA"/>
</dbReference>
<accession>A0AAV3WZV4</accession>
<sequence length="543" mass="60971">MTALNRSTRRRLQQLQQIPSVWEGDRRPLSAPVELEDEAKGDCILWVDGSQGVVRAMDMVAPDTGPEAVVRTLLRAMEHPHGPMPPGRPQKIVVRDREIQFYLRGVLQELGISIDYAPSLPLIDELFREFEESAYAHPPQLPPQYAEKLVEEAYKIWQSAPWEYLAEHQILSIELNQWDIGTLYACVMGMSGMEYGILLYRSLDSLKRFRAAVIHRDDSMESLEEAFLGQDCLFITFEPAGDRDDDDDDDIDLAELPISLIEPSFGNIHPLEGLRSSLYEEEAVVVLVALEALNRFFRASRRKLAGEDFPSITSRYRIPSPDQPEATAPLSVKVATLPKVADELYDMVQLDSDSDDAEGKAMPPLRDDLVPQNSFLSIGMVPWEMVEYLRATSGNYQADIKMQAAGDGLPVILIQTSRPKAKMLIEKIQASGGLKGILFNPGEDPFEETRYDIGIIQTNNGEMHLFGEFVKDEPIHVEARKRWDQRCKKTKGYCGLVIAKGLTGASRGNPQLPDMMALFEARSLSGKELGLGTLQRIVHLDFE</sequence>
<dbReference type="RefSeq" id="WP_226572806.1">
    <property type="nucleotide sequence ID" value="NZ_BLAY01000001.1"/>
</dbReference>
<organism evidence="3 4">
    <name type="scientific">Microseira wollei NIES-4236</name>
    <dbReference type="NCBI Taxonomy" id="2530354"/>
    <lineage>
        <taxon>Bacteria</taxon>
        <taxon>Bacillati</taxon>
        <taxon>Cyanobacteriota</taxon>
        <taxon>Cyanophyceae</taxon>
        <taxon>Oscillatoriophycideae</taxon>
        <taxon>Aerosakkonematales</taxon>
        <taxon>Aerosakkonemataceae</taxon>
        <taxon>Microseira</taxon>
    </lineage>
</organism>
<name>A0AAV3WZV4_9CYAN</name>
<dbReference type="AlphaFoldDB" id="A0AAV3WZV4"/>
<dbReference type="InterPro" id="IPR054216">
    <property type="entry name" value="DUF6930"/>
</dbReference>
<dbReference type="Pfam" id="PF22007">
    <property type="entry name" value="DUF6930"/>
    <property type="match status" value="1"/>
</dbReference>
<evidence type="ECO:0000313" key="4">
    <source>
        <dbReference type="Proteomes" id="UP001050975"/>
    </source>
</evidence>
<keyword evidence="4" id="KW-1185">Reference proteome</keyword>
<evidence type="ECO:0000259" key="2">
    <source>
        <dbReference type="Pfam" id="PF23988"/>
    </source>
</evidence>
<feature type="domain" description="DUF7309" evidence="2">
    <location>
        <begin position="148"/>
        <end position="249"/>
    </location>
</feature>
<evidence type="ECO:0000259" key="1">
    <source>
        <dbReference type="Pfam" id="PF22007"/>
    </source>
</evidence>
<dbReference type="Proteomes" id="UP001050975">
    <property type="component" value="Unassembled WGS sequence"/>
</dbReference>
<dbReference type="InterPro" id="IPR055733">
    <property type="entry name" value="DUF7309"/>
</dbReference>
<comment type="caution">
    <text evidence="3">The sequence shown here is derived from an EMBL/GenBank/DDBJ whole genome shotgun (WGS) entry which is preliminary data.</text>
</comment>
<feature type="domain" description="DUF6930" evidence="1">
    <location>
        <begin position="9"/>
        <end position="131"/>
    </location>
</feature>
<reference evidence="3" key="1">
    <citation type="submission" date="2019-10" db="EMBL/GenBank/DDBJ databases">
        <title>Draft genome sequece of Microseira wollei NIES-4236.</title>
        <authorList>
            <person name="Yamaguchi H."/>
            <person name="Suzuki S."/>
            <person name="Kawachi M."/>
        </authorList>
    </citation>
    <scope>NUCLEOTIDE SEQUENCE</scope>
    <source>
        <strain evidence="3">NIES-4236</strain>
    </source>
</reference>
<proteinExistence type="predicted"/>
<gene>
    <name evidence="3" type="ORF">MiSe_01500</name>
</gene>
<protein>
    <submittedName>
        <fullName evidence="3">Uncharacterized protein</fullName>
    </submittedName>
</protein>
<dbReference type="Pfam" id="PF23988">
    <property type="entry name" value="DUF7309"/>
    <property type="match status" value="1"/>
</dbReference>
<evidence type="ECO:0000313" key="3">
    <source>
        <dbReference type="EMBL" id="GET35408.1"/>
    </source>
</evidence>